<protein>
    <recommendedName>
        <fullName evidence="7">ATPase synthesis protein 25</fullName>
    </recommendedName>
</protein>
<dbReference type="GO" id="GO:0140053">
    <property type="term" value="P:mitochondrial gene expression"/>
    <property type="evidence" value="ECO:0007669"/>
    <property type="project" value="UniProtKB-UniRule"/>
</dbReference>
<keyword evidence="4 7" id="KW-0809">Transit peptide</keyword>
<dbReference type="PANTHER" id="PTHR28087:SF1">
    <property type="entry name" value="ATPASE SYNTHESIS PROTEIN 25, MITOCHONDRIAL"/>
    <property type="match status" value="1"/>
</dbReference>
<evidence type="ECO:0000256" key="5">
    <source>
        <dbReference type="ARBA" id="ARBA00023128"/>
    </source>
</evidence>
<name>A0A8H7GLU1_9ASCO</name>
<proteinExistence type="inferred from homology"/>
<organism evidence="8 9">
    <name type="scientific">Metschnikowia pulcherrima</name>
    <dbReference type="NCBI Taxonomy" id="27326"/>
    <lineage>
        <taxon>Eukaryota</taxon>
        <taxon>Fungi</taxon>
        <taxon>Dikarya</taxon>
        <taxon>Ascomycota</taxon>
        <taxon>Saccharomycotina</taxon>
        <taxon>Pichiomycetes</taxon>
        <taxon>Metschnikowiaceae</taxon>
        <taxon>Metschnikowia</taxon>
    </lineage>
</organism>
<evidence type="ECO:0000313" key="9">
    <source>
        <dbReference type="Proteomes" id="UP000649328"/>
    </source>
</evidence>
<evidence type="ECO:0000256" key="2">
    <source>
        <dbReference type="ARBA" id="ARBA00010787"/>
    </source>
</evidence>
<dbReference type="GO" id="GO:0048255">
    <property type="term" value="P:mRNA stabilization"/>
    <property type="evidence" value="ECO:0007669"/>
    <property type="project" value="TreeGrafter"/>
</dbReference>
<dbReference type="Proteomes" id="UP000649328">
    <property type="component" value="Unassembled WGS sequence"/>
</dbReference>
<dbReference type="SUPFAM" id="SSF81301">
    <property type="entry name" value="Nucleotidyltransferase"/>
    <property type="match status" value="1"/>
</dbReference>
<dbReference type="Pfam" id="PF02410">
    <property type="entry name" value="RsfS"/>
    <property type="match status" value="1"/>
</dbReference>
<comment type="subcellular location">
    <subcellularLocation>
        <location evidence="1 7">Mitochondrion inner membrane</location>
        <topology evidence="1 7">Peripheral membrane protein</topology>
        <orientation evidence="1 7">Matrix side</orientation>
    </subcellularLocation>
</comment>
<accession>A0A8H7GLU1</accession>
<evidence type="ECO:0000256" key="3">
    <source>
        <dbReference type="ARBA" id="ARBA00022792"/>
    </source>
</evidence>
<dbReference type="GO" id="GO:0005743">
    <property type="term" value="C:mitochondrial inner membrane"/>
    <property type="evidence" value="ECO:0007669"/>
    <property type="project" value="UniProtKB-SubCell"/>
</dbReference>
<dbReference type="OrthoDB" id="107372at2759"/>
<dbReference type="AlphaFoldDB" id="A0A8H7GLU1"/>
<dbReference type="Gene3D" id="3.30.460.10">
    <property type="entry name" value="Beta Polymerase, domain 2"/>
    <property type="match status" value="1"/>
</dbReference>
<evidence type="ECO:0000256" key="6">
    <source>
        <dbReference type="ARBA" id="ARBA00023136"/>
    </source>
</evidence>
<keyword evidence="5 7" id="KW-0496">Mitochondrion</keyword>
<evidence type="ECO:0000313" key="8">
    <source>
        <dbReference type="EMBL" id="KAF7998701.1"/>
    </source>
</evidence>
<evidence type="ECO:0000256" key="4">
    <source>
        <dbReference type="ARBA" id="ARBA00022946"/>
    </source>
</evidence>
<keyword evidence="6 7" id="KW-0472">Membrane</keyword>
<dbReference type="InterPro" id="IPR040152">
    <property type="entry name" value="Atp25"/>
</dbReference>
<dbReference type="EMBL" id="JACBPP010000012">
    <property type="protein sequence ID" value="KAF7998701.1"/>
    <property type="molecule type" value="Genomic_DNA"/>
</dbReference>
<evidence type="ECO:0000256" key="1">
    <source>
        <dbReference type="ARBA" id="ARBA00004443"/>
    </source>
</evidence>
<comment type="function">
    <text evidence="7">Mitochondrial mRNA stabilization factor.</text>
</comment>
<dbReference type="InterPro" id="IPR043519">
    <property type="entry name" value="NT_sf"/>
</dbReference>
<keyword evidence="9" id="KW-1185">Reference proteome</keyword>
<evidence type="ECO:0000256" key="7">
    <source>
        <dbReference type="RuleBase" id="RU367062"/>
    </source>
</evidence>
<sequence>MENLLLFDMTTLEESHEFKANNRNVDFIIISTGKSERHILKAATEFRTHIKHKFDVLPSTEGMVSSAKTPAMRRKLLRRARKGPSSTDNEYGRAANSWVLFHHDNVDVHILTAERRLDLNLESLWCPPEDAHLYKAYKALHLADSKAVSFEDVECTLLEKYASLSVEGDWASEKINDVTEYSKLLLDSPATRINSKEAADNALDKLSQFISLLYSFSSDRFSMSENPDFMPILWRMTYWENGDVISPKDVDYFIETGLVTKKPATPLITLASNDARNVLTLIEHHNKTAGEKSAISPSFLELVFFTYGNAGKWKEFWAEWDKIFFPETPIPSAALQQWVRLVSYLLMISSLAQNLHFFDYYWKTGSAVGGTLMECLEANGRNFSSPNEKRALLVAVNAMADSLDPSKEVFIEVRKQLAAIESAD</sequence>
<dbReference type="PANTHER" id="PTHR28087">
    <property type="entry name" value="ATPASE SYNTHESIS PROTEIN 25, MITOCHONDRIAL"/>
    <property type="match status" value="1"/>
</dbReference>
<comment type="similarity">
    <text evidence="2 7">Belongs to the ATP25 family.</text>
</comment>
<gene>
    <name evidence="8" type="ORF">HF325_006885</name>
</gene>
<reference evidence="8" key="1">
    <citation type="submission" date="2020-10" db="EMBL/GenBank/DDBJ databases">
        <title>The Whole-Genome Sequence of Metschnikowia persimmonesis, a Novel Endophytic Yeast Species Isolated from Medicinal Plant Diospyros kaki Thumb.</title>
        <authorList>
            <person name="Rahmat E."/>
            <person name="Kang Y."/>
        </authorList>
    </citation>
    <scope>NUCLEOTIDE SEQUENCE</scope>
    <source>
        <strain evidence="8">KIOM G15050</strain>
    </source>
</reference>
<comment type="caution">
    <text evidence="8">The sequence shown here is derived from an EMBL/GenBank/DDBJ whole genome shotgun (WGS) entry which is preliminary data.</text>
</comment>
<keyword evidence="3 7" id="KW-0999">Mitochondrion inner membrane</keyword>